<feature type="repeat" description="Solcar" evidence="9">
    <location>
        <begin position="70"/>
        <end position="161"/>
    </location>
</feature>
<dbReference type="PANTHER" id="PTHR45624">
    <property type="entry name" value="MITOCHONDRIAL BASIC AMINO ACIDS TRANSPORTER-RELATED"/>
    <property type="match status" value="1"/>
</dbReference>
<evidence type="ECO:0000313" key="11">
    <source>
        <dbReference type="Ensembl" id="ENSCCRP00015076683.1"/>
    </source>
</evidence>
<dbReference type="Proteomes" id="UP000694700">
    <property type="component" value="Unplaced"/>
</dbReference>
<protein>
    <submittedName>
        <fullName evidence="11">Solute carrier family 25 member 15b</fullName>
    </submittedName>
</protein>
<dbReference type="Pfam" id="PF00153">
    <property type="entry name" value="Mito_carr"/>
    <property type="match status" value="1"/>
</dbReference>
<keyword evidence="3 10" id="KW-0813">Transport</keyword>
<accession>A0A8C1ZFT3</accession>
<name>A0A8C1ZFT3_CYPCA</name>
<evidence type="ECO:0000256" key="5">
    <source>
        <dbReference type="ARBA" id="ARBA00022737"/>
    </source>
</evidence>
<dbReference type="PROSITE" id="PS50920">
    <property type="entry name" value="SOLCAR"/>
    <property type="match status" value="1"/>
</dbReference>
<dbReference type="SUPFAM" id="SSF103506">
    <property type="entry name" value="Mitochondrial carrier"/>
    <property type="match status" value="1"/>
</dbReference>
<dbReference type="GO" id="GO:0031966">
    <property type="term" value="C:mitochondrial membrane"/>
    <property type="evidence" value="ECO:0007669"/>
    <property type="project" value="UniProtKB-SubCell"/>
</dbReference>
<keyword evidence="7" id="KW-0496">Mitochondrion</keyword>
<dbReference type="GO" id="GO:0000064">
    <property type="term" value="F:L-ornithine transmembrane transporter activity"/>
    <property type="evidence" value="ECO:0007669"/>
    <property type="project" value="TreeGrafter"/>
</dbReference>
<evidence type="ECO:0000256" key="7">
    <source>
        <dbReference type="ARBA" id="ARBA00023128"/>
    </source>
</evidence>
<evidence type="ECO:0000256" key="6">
    <source>
        <dbReference type="ARBA" id="ARBA00022989"/>
    </source>
</evidence>
<keyword evidence="8 9" id="KW-0472">Membrane</keyword>
<dbReference type="InterPro" id="IPR018108">
    <property type="entry name" value="MCP_transmembrane"/>
</dbReference>
<evidence type="ECO:0000256" key="2">
    <source>
        <dbReference type="ARBA" id="ARBA00006375"/>
    </source>
</evidence>
<dbReference type="AlphaFoldDB" id="A0A8C1ZFT3"/>
<dbReference type="Gene3D" id="1.50.40.10">
    <property type="entry name" value="Mitochondrial carrier domain"/>
    <property type="match status" value="1"/>
</dbReference>
<evidence type="ECO:0000256" key="8">
    <source>
        <dbReference type="ARBA" id="ARBA00023136"/>
    </source>
</evidence>
<sequence>VTMAPHPVFQAMIDLSGHSGGQSGTLSFILAGGFIQSDLHCIKGIQLFLISSLIYLVFFLLEFKCDAEEVNDMQKVCAGSVASFSLVLCPTELVKCRLQAMHEMATSGKIAHSQNTVWSLIKSIMHNDGPAGFFQGLSTTVARELPGYFCFFGAYELCRSLFAEYMHCGKDDIGVAPIVFSGGLRGACLWIQVMSMTGKQSGFFKTFMHIFRTEGICERSVLLSNGALFLGYEASRNIMMAQFDS</sequence>
<evidence type="ECO:0000256" key="4">
    <source>
        <dbReference type="ARBA" id="ARBA00022692"/>
    </source>
</evidence>
<dbReference type="PANTHER" id="PTHR45624:SF46">
    <property type="entry name" value="SOLUTE CARRIER FAMILY 25 MEMBER 15B"/>
    <property type="match status" value="1"/>
</dbReference>
<comment type="subcellular location">
    <subcellularLocation>
        <location evidence="1">Mitochondrion membrane</location>
        <topology evidence="1">Multi-pass membrane protein</topology>
    </subcellularLocation>
</comment>
<evidence type="ECO:0000256" key="3">
    <source>
        <dbReference type="ARBA" id="ARBA00022448"/>
    </source>
</evidence>
<dbReference type="Ensembl" id="ENSCCRT00015079174.1">
    <property type="protein sequence ID" value="ENSCCRP00015076683.1"/>
    <property type="gene ID" value="ENSCCRG00015030999.1"/>
</dbReference>
<dbReference type="InterPro" id="IPR023395">
    <property type="entry name" value="MCP_dom_sf"/>
</dbReference>
<reference evidence="11" key="1">
    <citation type="submission" date="2025-08" db="UniProtKB">
        <authorList>
            <consortium name="Ensembl"/>
        </authorList>
    </citation>
    <scope>IDENTIFICATION</scope>
</reference>
<evidence type="ECO:0000256" key="10">
    <source>
        <dbReference type="RuleBase" id="RU000488"/>
    </source>
</evidence>
<proteinExistence type="inferred from homology"/>
<comment type="similarity">
    <text evidence="2 10">Belongs to the mitochondrial carrier (TC 2.A.29) family.</text>
</comment>
<keyword evidence="5" id="KW-0677">Repeat</keyword>
<dbReference type="GO" id="GO:1990575">
    <property type="term" value="P:mitochondrial L-ornithine transmembrane transport"/>
    <property type="evidence" value="ECO:0007669"/>
    <property type="project" value="TreeGrafter"/>
</dbReference>
<keyword evidence="6" id="KW-1133">Transmembrane helix</keyword>
<evidence type="ECO:0000256" key="1">
    <source>
        <dbReference type="ARBA" id="ARBA00004225"/>
    </source>
</evidence>
<organism evidence="11 12">
    <name type="scientific">Cyprinus carpio</name>
    <name type="common">Common carp</name>
    <dbReference type="NCBI Taxonomy" id="7962"/>
    <lineage>
        <taxon>Eukaryota</taxon>
        <taxon>Metazoa</taxon>
        <taxon>Chordata</taxon>
        <taxon>Craniata</taxon>
        <taxon>Vertebrata</taxon>
        <taxon>Euteleostomi</taxon>
        <taxon>Actinopterygii</taxon>
        <taxon>Neopterygii</taxon>
        <taxon>Teleostei</taxon>
        <taxon>Ostariophysi</taxon>
        <taxon>Cypriniformes</taxon>
        <taxon>Cyprinidae</taxon>
        <taxon>Cyprininae</taxon>
        <taxon>Cyprinus</taxon>
    </lineage>
</organism>
<evidence type="ECO:0000256" key="9">
    <source>
        <dbReference type="PROSITE-ProRule" id="PRU00282"/>
    </source>
</evidence>
<keyword evidence="4 9" id="KW-0812">Transmembrane</keyword>
<dbReference type="InterPro" id="IPR050567">
    <property type="entry name" value="Mitochondrial_Carrier"/>
</dbReference>
<evidence type="ECO:0000313" key="12">
    <source>
        <dbReference type="Proteomes" id="UP000694700"/>
    </source>
</evidence>